<name>A0AAJ4ZP13_9RALS</name>
<dbReference type="EC" id="3.5.4.3" evidence="8"/>
<evidence type="ECO:0000256" key="1">
    <source>
        <dbReference type="ARBA" id="ARBA00022723"/>
    </source>
</evidence>
<dbReference type="Pfam" id="PF12796">
    <property type="entry name" value="Ank_2"/>
    <property type="match status" value="1"/>
</dbReference>
<dbReference type="Pfam" id="PF00383">
    <property type="entry name" value="dCMP_cyt_deam_1"/>
    <property type="match status" value="1"/>
</dbReference>
<dbReference type="PROSITE" id="PS50088">
    <property type="entry name" value="ANK_REPEAT"/>
    <property type="match status" value="3"/>
</dbReference>
<reference evidence="8 9" key="1">
    <citation type="submission" date="2018-06" db="EMBL/GenBank/DDBJ databases">
        <authorList>
            <consortium name="Pathogen Informatics"/>
            <person name="Doyle S."/>
        </authorList>
    </citation>
    <scope>NUCLEOTIDE SEQUENCE [LARGE SCALE GENOMIC DNA]</scope>
    <source>
        <strain evidence="8 9">NCTC10894</strain>
    </source>
</reference>
<dbReference type="InterPro" id="IPR016192">
    <property type="entry name" value="APOBEC/CMP_deaminase_Zn-bd"/>
</dbReference>
<feature type="signal peptide" evidence="6">
    <location>
        <begin position="1"/>
        <end position="25"/>
    </location>
</feature>
<keyword evidence="3" id="KW-0862">Zinc</keyword>
<feature type="repeat" description="ANK" evidence="5">
    <location>
        <begin position="58"/>
        <end position="90"/>
    </location>
</feature>
<keyword evidence="1" id="KW-0479">Metal-binding</keyword>
<evidence type="ECO:0000259" key="7">
    <source>
        <dbReference type="PROSITE" id="PS51747"/>
    </source>
</evidence>
<dbReference type="Pfam" id="PF00023">
    <property type="entry name" value="Ank"/>
    <property type="match status" value="1"/>
</dbReference>
<dbReference type="Proteomes" id="UP000255008">
    <property type="component" value="Unassembled WGS sequence"/>
</dbReference>
<evidence type="ECO:0000256" key="6">
    <source>
        <dbReference type="SAM" id="SignalP"/>
    </source>
</evidence>
<dbReference type="CDD" id="cd01285">
    <property type="entry name" value="nucleoside_deaminase"/>
    <property type="match status" value="1"/>
</dbReference>
<dbReference type="SUPFAM" id="SSF48403">
    <property type="entry name" value="Ankyrin repeat"/>
    <property type="match status" value="1"/>
</dbReference>
<feature type="repeat" description="ANK" evidence="5">
    <location>
        <begin position="157"/>
        <end position="194"/>
    </location>
</feature>
<evidence type="ECO:0000256" key="3">
    <source>
        <dbReference type="ARBA" id="ARBA00022833"/>
    </source>
</evidence>
<dbReference type="PROSITE" id="PS00903">
    <property type="entry name" value="CYT_DCMP_DEAMINASES_1"/>
    <property type="match status" value="1"/>
</dbReference>
<dbReference type="Gene3D" id="1.25.40.20">
    <property type="entry name" value="Ankyrin repeat-containing domain"/>
    <property type="match status" value="1"/>
</dbReference>
<comment type="caution">
    <text evidence="8">The sequence shown here is derived from an EMBL/GenBank/DDBJ whole genome shotgun (WGS) entry which is preliminary data.</text>
</comment>
<dbReference type="GO" id="GO:0085020">
    <property type="term" value="P:protein K6-linked ubiquitination"/>
    <property type="evidence" value="ECO:0007669"/>
    <property type="project" value="TreeGrafter"/>
</dbReference>
<dbReference type="GO" id="GO:0008892">
    <property type="term" value="F:guanine deaminase activity"/>
    <property type="evidence" value="ECO:0007669"/>
    <property type="project" value="UniProtKB-EC"/>
</dbReference>
<dbReference type="GO" id="GO:0004842">
    <property type="term" value="F:ubiquitin-protein transferase activity"/>
    <property type="evidence" value="ECO:0007669"/>
    <property type="project" value="TreeGrafter"/>
</dbReference>
<dbReference type="InterPro" id="IPR036770">
    <property type="entry name" value="Ankyrin_rpt-contain_sf"/>
</dbReference>
<dbReference type="PROSITE" id="PS50297">
    <property type="entry name" value="ANK_REP_REGION"/>
    <property type="match status" value="2"/>
</dbReference>
<dbReference type="PANTHER" id="PTHR24171">
    <property type="entry name" value="ANKYRIN REPEAT DOMAIN-CONTAINING PROTEIN 39-RELATED"/>
    <property type="match status" value="1"/>
</dbReference>
<keyword evidence="8" id="KW-0378">Hydrolase</keyword>
<keyword evidence="4 5" id="KW-0040">ANK repeat</keyword>
<proteinExistence type="predicted"/>
<keyword evidence="2" id="KW-0677">Repeat</keyword>
<dbReference type="InterPro" id="IPR016193">
    <property type="entry name" value="Cytidine_deaminase-like"/>
</dbReference>
<dbReference type="PANTHER" id="PTHR24171:SF8">
    <property type="entry name" value="BRCA1-ASSOCIATED RING DOMAIN PROTEIN 1"/>
    <property type="match status" value="1"/>
</dbReference>
<protein>
    <submittedName>
        <fullName evidence="8">Guanine deaminase</fullName>
        <ecNumber evidence="8">3.5.4.3</ecNumber>
    </submittedName>
</protein>
<dbReference type="InterPro" id="IPR002110">
    <property type="entry name" value="Ankyrin_rpt"/>
</dbReference>
<feature type="repeat" description="ANK" evidence="5">
    <location>
        <begin position="124"/>
        <end position="156"/>
    </location>
</feature>
<evidence type="ECO:0000256" key="5">
    <source>
        <dbReference type="PROSITE-ProRule" id="PRU00023"/>
    </source>
</evidence>
<dbReference type="EMBL" id="UGVE01000002">
    <property type="protein sequence ID" value="SUE35251.1"/>
    <property type="molecule type" value="Genomic_DNA"/>
</dbReference>
<evidence type="ECO:0000313" key="9">
    <source>
        <dbReference type="Proteomes" id="UP000255008"/>
    </source>
</evidence>
<dbReference type="GO" id="GO:0008270">
    <property type="term" value="F:zinc ion binding"/>
    <property type="evidence" value="ECO:0007669"/>
    <property type="project" value="InterPro"/>
</dbReference>
<evidence type="ECO:0000313" key="8">
    <source>
        <dbReference type="EMBL" id="SUE35251.1"/>
    </source>
</evidence>
<evidence type="ECO:0000256" key="2">
    <source>
        <dbReference type="ARBA" id="ARBA00022737"/>
    </source>
</evidence>
<keyword evidence="6" id="KW-0732">Signal</keyword>
<gene>
    <name evidence="8" type="primary">guaD_2</name>
    <name evidence="8" type="ORF">NCTC10894_03264</name>
</gene>
<dbReference type="InterPro" id="IPR002125">
    <property type="entry name" value="CMP_dCMP_dom"/>
</dbReference>
<feature type="chain" id="PRO_5042600974" evidence="6">
    <location>
        <begin position="26"/>
        <end position="378"/>
    </location>
</feature>
<dbReference type="SMART" id="SM00248">
    <property type="entry name" value="ANK"/>
    <property type="match status" value="4"/>
</dbReference>
<dbReference type="AlphaFoldDB" id="A0AAJ4ZP13"/>
<organism evidence="8 9">
    <name type="scientific">Ralstonia mannitolilytica</name>
    <dbReference type="NCBI Taxonomy" id="105219"/>
    <lineage>
        <taxon>Bacteria</taxon>
        <taxon>Pseudomonadati</taxon>
        <taxon>Pseudomonadota</taxon>
        <taxon>Betaproteobacteria</taxon>
        <taxon>Burkholderiales</taxon>
        <taxon>Burkholderiaceae</taxon>
        <taxon>Ralstonia</taxon>
    </lineage>
</organism>
<accession>A0AAJ4ZP13</accession>
<feature type="domain" description="CMP/dCMP-type deaminase" evidence="7">
    <location>
        <begin position="228"/>
        <end position="339"/>
    </location>
</feature>
<dbReference type="PROSITE" id="PS51747">
    <property type="entry name" value="CYT_DCMP_DEAMINASES_2"/>
    <property type="match status" value="1"/>
</dbReference>
<evidence type="ECO:0000256" key="4">
    <source>
        <dbReference type="ARBA" id="ARBA00023043"/>
    </source>
</evidence>
<dbReference type="Gene3D" id="3.40.140.10">
    <property type="entry name" value="Cytidine Deaminase, domain 2"/>
    <property type="match status" value="1"/>
</dbReference>
<sequence length="378" mass="40323">MALHVWKRWIVLACAWGAAAGGAAAGEPAWLLKAAAQGDTAKVLEQLKQGVPVDVRDGGGNTLLLATQGNHVDTARVLIDAGANVNAQNTRLDSAYLLAGAEGRLDILRMTLAHGANLKSTNRYGGTALIPACERGHVAVVRALLDAGIDVNHVDNLGWTGLLEAILFGDGGPRHQQIVRLLFERGANVNLADGRGVTPWSMHARAARRRSPTCWSLPAPDDFLEKPMTHEQHMREAVALARANVNEGGLPFGAVLVRNGEIVARAVNEVHTTNDPTAHAEMQAIRQGSHALATPDLTGAVMYASGHPCPMCFAAMHRCGIRAAYFAYSNEDGEAFGMSTAAMYAEIRRAPEAGELQLRPLKPAGEHGLYDAWQARQA</sequence>
<dbReference type="SUPFAM" id="SSF53927">
    <property type="entry name" value="Cytidine deaminase-like"/>
    <property type="match status" value="1"/>
</dbReference>